<organism evidence="3 4">
    <name type="scientific">Rhodococcus spelaei</name>
    <dbReference type="NCBI Taxonomy" id="2546320"/>
    <lineage>
        <taxon>Bacteria</taxon>
        <taxon>Bacillati</taxon>
        <taxon>Actinomycetota</taxon>
        <taxon>Actinomycetes</taxon>
        <taxon>Mycobacteriales</taxon>
        <taxon>Nocardiaceae</taxon>
        <taxon>Rhodococcus</taxon>
    </lineage>
</organism>
<evidence type="ECO:0000313" key="3">
    <source>
        <dbReference type="EMBL" id="TQF74123.1"/>
    </source>
</evidence>
<feature type="compositionally biased region" description="Low complexity" evidence="1">
    <location>
        <begin position="1"/>
        <end position="89"/>
    </location>
</feature>
<dbReference type="AlphaFoldDB" id="A0A541BP63"/>
<dbReference type="Pfam" id="PF14040">
    <property type="entry name" value="DNase_NucA_NucB"/>
    <property type="match status" value="1"/>
</dbReference>
<name>A0A541BP63_9NOCA</name>
<comment type="caution">
    <text evidence="3">The sequence shown here is derived from an EMBL/GenBank/DDBJ whole genome shotgun (WGS) entry which is preliminary data.</text>
</comment>
<evidence type="ECO:0000256" key="1">
    <source>
        <dbReference type="SAM" id="MobiDB-lite"/>
    </source>
</evidence>
<dbReference type="InterPro" id="IPR013207">
    <property type="entry name" value="LGFP"/>
</dbReference>
<dbReference type="InterPro" id="IPR029476">
    <property type="entry name" value="DNase_NucA_NucB"/>
</dbReference>
<dbReference type="OrthoDB" id="2751008at2"/>
<dbReference type="EMBL" id="VIGH01000002">
    <property type="protein sequence ID" value="TQF74123.1"/>
    <property type="molecule type" value="Genomic_DNA"/>
</dbReference>
<feature type="region of interest" description="Disordered" evidence="1">
    <location>
        <begin position="1"/>
        <end position="109"/>
    </location>
</feature>
<evidence type="ECO:0000259" key="2">
    <source>
        <dbReference type="Pfam" id="PF14040"/>
    </source>
</evidence>
<dbReference type="Pfam" id="PF08310">
    <property type="entry name" value="LGFP"/>
    <property type="match status" value="3"/>
</dbReference>
<feature type="domain" description="Deoxyribonuclease NucA/NucB" evidence="2">
    <location>
        <begin position="698"/>
        <end position="815"/>
    </location>
</feature>
<gene>
    <name evidence="3" type="ORF">FK531_05590</name>
</gene>
<proteinExistence type="predicted"/>
<sequence length="821" mass="87773">MNTATAAPSTTPTPIPSATEKAYETTSSAVPTTTPAATDPAAEETTTATTITSRVASPAPSTSAQLTTSTPATTTTEPTPSTAPAPAASGKKIPYTGKPTENPNETVIPGKMRSDREEIPGGYTKEQADKAEMKEARTQKQAQQARAGLLAPPPPGCQQYWPTEWNVCGAIRDKYNSLGGPLSFLLLPASHELVNPDGFGRRSVFQNGPIYWSAAGGAHPVVNHFFAAWARKGYEGGYIGYPTTDEIVNPDGIGRRQNFTGATIYWKLNEAYSIGGLIRDKWGQTGWEGPGGLLGYPITDEVVLPDGQGRMNRFERGVIYWHPTFGAHPVTGRILLQWGSEQYEAGIYGYPTADPQQVGTNQTQQFQYGTIGGPQAIARFTATEPEDTPSNVNMPDYVGSNGQYVTTLPANFQTRDCNTAGTGTGSGYAACVTYGAHTTDPTIMMTPGQPPLEEQAPPPVQPFSAPIVTKNWCEKDYDEEAKTGNITNSWIAERTYACSVHPVVLTLKNISTNALLARANAKFVQEVHTKYNDPKQNEYRAMFDIESVFRTLEGANAPFTLSASISCPTSACTAAQQDGMVNENIVPGAQLFVYSKISFGDLAPGALVSGPAEVDWTLSGIPTSPGSNEGVDSTPNIRCDNDTPPPGFAKVIGKGCVFPNRSPIMDVVSDPNQQTIANHIKRAQQSGLRGAETLYATGPLNRMADKNERIKNRNRACPGTANKYDTAGGTKSCDEYPFASTKQGAAQPSDIVQPPNGRTFSGCGVNDLPRVDPSRTGSSGYSVCMVPVGEQSKQANAIGSFYYQNRLLDGEAFFVRADTGN</sequence>
<dbReference type="Proteomes" id="UP000316256">
    <property type="component" value="Unassembled WGS sequence"/>
</dbReference>
<evidence type="ECO:0000313" key="4">
    <source>
        <dbReference type="Proteomes" id="UP000316256"/>
    </source>
</evidence>
<reference evidence="3 4" key="1">
    <citation type="submission" date="2019-06" db="EMBL/GenBank/DDBJ databases">
        <title>Rhodococcus spaelei sp. nov., isolated from a cave.</title>
        <authorList>
            <person name="Lee S.D."/>
        </authorList>
    </citation>
    <scope>NUCLEOTIDE SEQUENCE [LARGE SCALE GENOMIC DNA]</scope>
    <source>
        <strain evidence="3 4">C9-5</strain>
    </source>
</reference>
<accession>A0A541BP63</accession>
<keyword evidence="4" id="KW-1185">Reference proteome</keyword>
<feature type="region of interest" description="Disordered" evidence="1">
    <location>
        <begin position="744"/>
        <end position="764"/>
    </location>
</feature>
<protein>
    <recommendedName>
        <fullName evidence="2">Deoxyribonuclease NucA/NucB domain-containing protein</fullName>
    </recommendedName>
</protein>